<comment type="caution">
    <text evidence="1">The sequence shown here is derived from an EMBL/GenBank/DDBJ whole genome shotgun (WGS) entry which is preliminary data.</text>
</comment>
<keyword evidence="2" id="KW-1185">Reference proteome</keyword>
<gene>
    <name evidence="1" type="primary">MICAL2</name>
    <name evidence="1" type="ORF">ILYODFUR_012183</name>
</gene>
<dbReference type="Gene3D" id="3.50.50.60">
    <property type="entry name" value="FAD/NAD(P)-binding domain"/>
    <property type="match status" value="1"/>
</dbReference>
<evidence type="ECO:0000313" key="1">
    <source>
        <dbReference type="EMBL" id="MEQ2221101.1"/>
    </source>
</evidence>
<dbReference type="EMBL" id="JAHRIQ010000946">
    <property type="protein sequence ID" value="MEQ2221101.1"/>
    <property type="molecule type" value="Genomic_DNA"/>
</dbReference>
<dbReference type="InterPro" id="IPR036188">
    <property type="entry name" value="FAD/NAD-bd_sf"/>
</dbReference>
<proteinExistence type="predicted"/>
<sequence>MGKMEEESSSVGKLFENFIQASTCKGTLQAFNVLCRCLDVDPADHNTFYSSLKAKVTSWKAKALWSKLDKRMSHKEYKKGQACVGTKDVMS</sequence>
<organism evidence="1 2">
    <name type="scientific">Ilyodon furcidens</name>
    <name type="common">goldbreast splitfin</name>
    <dbReference type="NCBI Taxonomy" id="33524"/>
    <lineage>
        <taxon>Eukaryota</taxon>
        <taxon>Metazoa</taxon>
        <taxon>Chordata</taxon>
        <taxon>Craniata</taxon>
        <taxon>Vertebrata</taxon>
        <taxon>Euteleostomi</taxon>
        <taxon>Actinopterygii</taxon>
        <taxon>Neopterygii</taxon>
        <taxon>Teleostei</taxon>
        <taxon>Neoteleostei</taxon>
        <taxon>Acanthomorphata</taxon>
        <taxon>Ovalentaria</taxon>
        <taxon>Atherinomorphae</taxon>
        <taxon>Cyprinodontiformes</taxon>
        <taxon>Goodeidae</taxon>
        <taxon>Ilyodon</taxon>
    </lineage>
</organism>
<reference evidence="1 2" key="1">
    <citation type="submission" date="2021-06" db="EMBL/GenBank/DDBJ databases">
        <authorList>
            <person name="Palmer J.M."/>
        </authorList>
    </citation>
    <scope>NUCLEOTIDE SEQUENCE [LARGE SCALE GENOMIC DNA]</scope>
    <source>
        <strain evidence="2">if_2019</strain>
        <tissue evidence="1">Muscle</tissue>
    </source>
</reference>
<protein>
    <submittedName>
        <fullName evidence="1">[F-actin]-monooxygenase mical2</fullName>
    </submittedName>
</protein>
<accession>A0ABV0SKY4</accession>
<evidence type="ECO:0000313" key="2">
    <source>
        <dbReference type="Proteomes" id="UP001482620"/>
    </source>
</evidence>
<dbReference type="Proteomes" id="UP001482620">
    <property type="component" value="Unassembled WGS sequence"/>
</dbReference>
<name>A0ABV0SKY4_9TELE</name>